<dbReference type="AlphaFoldDB" id="A0A5M5P9F3"/>
<dbReference type="InterPro" id="IPR051396">
    <property type="entry name" value="Bact_Antivir_Def_Nuclease"/>
</dbReference>
<comment type="caution">
    <text evidence="3">The sequence shown here is derived from an EMBL/GenBank/DDBJ whole genome shotgun (WGS) entry which is preliminary data.</text>
</comment>
<evidence type="ECO:0000259" key="1">
    <source>
        <dbReference type="SMART" id="SM00382"/>
    </source>
</evidence>
<name>A0A5M5P9F3_BACFG</name>
<dbReference type="InterPro" id="IPR027417">
    <property type="entry name" value="P-loop_NTPase"/>
</dbReference>
<evidence type="ECO:0000313" key="3">
    <source>
        <dbReference type="EMBL" id="KAA5178465.1"/>
    </source>
</evidence>
<dbReference type="SUPFAM" id="SSF52540">
    <property type="entry name" value="P-loop containing nucleoside triphosphate hydrolases"/>
    <property type="match status" value="1"/>
</dbReference>
<dbReference type="Gene3D" id="3.40.50.300">
    <property type="entry name" value="P-loop containing nucleotide triphosphate hydrolases"/>
    <property type="match status" value="2"/>
</dbReference>
<keyword evidence="3" id="KW-0067">ATP-binding</keyword>
<dbReference type="Pfam" id="PF13304">
    <property type="entry name" value="AAA_21"/>
    <property type="match status" value="1"/>
</dbReference>
<dbReference type="EMBL" id="VWAW01000001">
    <property type="protein sequence ID" value="KAA5178465.1"/>
    <property type="molecule type" value="Genomic_DNA"/>
</dbReference>
<evidence type="ECO:0000313" key="5">
    <source>
        <dbReference type="Proteomes" id="UP000479773"/>
    </source>
</evidence>
<evidence type="ECO:0000313" key="2">
    <source>
        <dbReference type="EMBL" id="KAA4756643.1"/>
    </source>
</evidence>
<dbReference type="EMBL" id="VWEQ01000001">
    <property type="protein sequence ID" value="KAA4756643.1"/>
    <property type="molecule type" value="Genomic_DNA"/>
</dbReference>
<organism evidence="3 4">
    <name type="scientific">Bacteroides fragilis</name>
    <dbReference type="NCBI Taxonomy" id="817"/>
    <lineage>
        <taxon>Bacteria</taxon>
        <taxon>Pseudomonadati</taxon>
        <taxon>Bacteroidota</taxon>
        <taxon>Bacteroidia</taxon>
        <taxon>Bacteroidales</taxon>
        <taxon>Bacteroidaceae</taxon>
        <taxon>Bacteroides</taxon>
    </lineage>
</organism>
<sequence length="510" mass="59310">MYKITLKNIKAITNLEFHFPEKNGVYLLTGTNGCGKTTLLIALNRLGDNLAFSRNLRTSSAGFDSFKDAQIIYSTQNESVTYHRTGIRWVPTPKSKSNLIKTFPCQNILYLSTSGLRFYAQEPKDLKDYHHNTVSDEIINPLNDILQTEKFRNLKYIKVKNIKGKQRRLHRNNKLYVIKDSQSNYYSEQNFSLGERLLLNTLDFIEAIKEKSLLLIDEIELALHPIAQVKFYNYLEHIAKDKKLIVIISTHSSSLIKHAKQRIYLENNNGQISVLNNCYPAYILREIATEEDFKPDFIFFVEDIMAQRYMHYLLSKYLKEKNSNLICKVIPVGGYRQVVELMEKYPTLSYPINKMQSMLDADVKDTYREILRKSEKTDADVAFIDLFRRNKKNISFLSITPELGTWEWLTSNSNILQQNIESKYGRLSFNLTTKIQIVEREEAGNKNGNLRNWAKGCFKNLASQICPLIVDFQETDLFKCIFESYIEDFTSDSTNMNKIKAFLGKILNRK</sequence>
<accession>A0A5M5P9F3</accession>
<gene>
    <name evidence="3" type="ORF">F2Z29_00150</name>
    <name evidence="2" type="ORF">F3B44_02550</name>
</gene>
<dbReference type="InterPro" id="IPR003593">
    <property type="entry name" value="AAA+_ATPase"/>
</dbReference>
<evidence type="ECO:0000313" key="4">
    <source>
        <dbReference type="Proteomes" id="UP000436803"/>
    </source>
</evidence>
<dbReference type="Proteomes" id="UP000436803">
    <property type="component" value="Unassembled WGS sequence"/>
</dbReference>
<dbReference type="RefSeq" id="WP_149917579.1">
    <property type="nucleotide sequence ID" value="NZ_JACFST010000005.1"/>
</dbReference>
<reference evidence="4 5" key="1">
    <citation type="journal article" date="2019" name="Nat. Med.">
        <title>A library of human gut bacterial isolates paired with longitudinal multiomics data enables mechanistic microbiome research.</title>
        <authorList>
            <person name="Poyet M."/>
            <person name="Groussin M."/>
            <person name="Gibbons S.M."/>
            <person name="Avila-Pacheco J."/>
            <person name="Jiang X."/>
            <person name="Kearney S.M."/>
            <person name="Perrotta A.R."/>
            <person name="Berdy B."/>
            <person name="Zhao S."/>
            <person name="Lieberman T.D."/>
            <person name="Swanson P.K."/>
            <person name="Smith M."/>
            <person name="Roesemann S."/>
            <person name="Alexander J.E."/>
            <person name="Rich S.A."/>
            <person name="Livny J."/>
            <person name="Vlamakis H."/>
            <person name="Clish C."/>
            <person name="Bullock K."/>
            <person name="Deik A."/>
            <person name="Scott J."/>
            <person name="Pierce K.A."/>
            <person name="Xavier R.J."/>
            <person name="Alm E.J."/>
        </authorList>
    </citation>
    <scope>NUCLEOTIDE SEQUENCE [LARGE SCALE GENOMIC DNA]</scope>
    <source>
        <strain evidence="2 5">BIOML-A106</strain>
        <strain evidence="3 4">BIOML-A7</strain>
    </source>
</reference>
<dbReference type="PANTHER" id="PTHR43581">
    <property type="entry name" value="ATP/GTP PHOSPHATASE"/>
    <property type="match status" value="1"/>
</dbReference>
<protein>
    <submittedName>
        <fullName evidence="3">ATP-binding protein</fullName>
    </submittedName>
</protein>
<dbReference type="InterPro" id="IPR003959">
    <property type="entry name" value="ATPase_AAA_core"/>
</dbReference>
<dbReference type="GO" id="GO:0016887">
    <property type="term" value="F:ATP hydrolysis activity"/>
    <property type="evidence" value="ECO:0007669"/>
    <property type="project" value="InterPro"/>
</dbReference>
<proteinExistence type="predicted"/>
<dbReference type="SMART" id="SM00382">
    <property type="entry name" value="AAA"/>
    <property type="match status" value="1"/>
</dbReference>
<keyword evidence="3" id="KW-0547">Nucleotide-binding</keyword>
<dbReference type="PANTHER" id="PTHR43581:SF2">
    <property type="entry name" value="EXCINUCLEASE ATPASE SUBUNIT"/>
    <property type="match status" value="1"/>
</dbReference>
<dbReference type="GO" id="GO:0005524">
    <property type="term" value="F:ATP binding"/>
    <property type="evidence" value="ECO:0007669"/>
    <property type="project" value="UniProtKB-KW"/>
</dbReference>
<feature type="domain" description="AAA+ ATPase" evidence="1">
    <location>
        <begin position="22"/>
        <end position="269"/>
    </location>
</feature>
<dbReference type="CDD" id="cd00267">
    <property type="entry name" value="ABC_ATPase"/>
    <property type="match status" value="1"/>
</dbReference>
<dbReference type="Proteomes" id="UP000479773">
    <property type="component" value="Unassembled WGS sequence"/>
</dbReference>